<evidence type="ECO:0000313" key="2">
    <source>
        <dbReference type="Proteomes" id="UP000215827"/>
    </source>
</evidence>
<proteinExistence type="predicted"/>
<dbReference type="Proteomes" id="UP000215827">
    <property type="component" value="Unassembled WGS sequence"/>
</dbReference>
<organism evidence="1 2">
    <name type="scientific">Citrobacter freundii</name>
    <dbReference type="NCBI Taxonomy" id="546"/>
    <lineage>
        <taxon>Bacteria</taxon>
        <taxon>Pseudomonadati</taxon>
        <taxon>Pseudomonadota</taxon>
        <taxon>Gammaproteobacteria</taxon>
        <taxon>Enterobacterales</taxon>
        <taxon>Enterobacteriaceae</taxon>
        <taxon>Citrobacter</taxon>
        <taxon>Citrobacter freundii complex</taxon>
    </lineage>
</organism>
<sequence>MQIAKYFHLHLLGCDLQQVLPPDIFIAKESNFSPEKIFILWYGENPKLQLCSKHQPGCMRLPA</sequence>
<accession>A0A133LEI1</accession>
<dbReference type="AlphaFoldDB" id="A0A133LEI1"/>
<dbReference type="EMBL" id="NEFA01000008">
    <property type="protein sequence ID" value="OYR05330.1"/>
    <property type="molecule type" value="Genomic_DNA"/>
</dbReference>
<gene>
    <name evidence="1" type="ORF">B9P89_08715</name>
</gene>
<protein>
    <submittedName>
        <fullName evidence="1">Uncharacterized protein</fullName>
    </submittedName>
</protein>
<comment type="caution">
    <text evidence="1">The sequence shown here is derived from an EMBL/GenBank/DDBJ whole genome shotgun (WGS) entry which is preliminary data.</text>
</comment>
<evidence type="ECO:0000313" key="1">
    <source>
        <dbReference type="EMBL" id="OYR05330.1"/>
    </source>
</evidence>
<reference evidence="1 2" key="1">
    <citation type="submission" date="2017-04" db="EMBL/GenBank/DDBJ databases">
        <title>Emergence of KPC-2-producing Citrobacter isolates from sediments of a Chinese river.</title>
        <authorList>
            <person name="Zheng B."/>
        </authorList>
    </citation>
    <scope>NUCLEOTIDE SEQUENCE [LARGE SCALE GENOMIC DNA]</scope>
    <source>
        <strain evidence="1 2">C191</strain>
    </source>
</reference>
<name>A0A133LEI1_CITFR</name>